<dbReference type="InterPro" id="IPR016161">
    <property type="entry name" value="Ald_DH/histidinol_DH"/>
</dbReference>
<dbReference type="EMBL" id="BPWL01000004">
    <property type="protein sequence ID" value="GJJ09485.1"/>
    <property type="molecule type" value="Genomic_DNA"/>
</dbReference>
<organism evidence="6 7">
    <name type="scientific">Clathrus columnatus</name>
    <dbReference type="NCBI Taxonomy" id="1419009"/>
    <lineage>
        <taxon>Eukaryota</taxon>
        <taxon>Fungi</taxon>
        <taxon>Dikarya</taxon>
        <taxon>Basidiomycota</taxon>
        <taxon>Agaricomycotina</taxon>
        <taxon>Agaricomycetes</taxon>
        <taxon>Phallomycetidae</taxon>
        <taxon>Phallales</taxon>
        <taxon>Clathraceae</taxon>
        <taxon>Clathrus</taxon>
    </lineage>
</organism>
<dbReference type="SUPFAM" id="SSF53720">
    <property type="entry name" value="ALDH-like"/>
    <property type="match status" value="1"/>
</dbReference>
<dbReference type="Gene3D" id="3.40.605.10">
    <property type="entry name" value="Aldehyde Dehydrogenase, Chain A, domain 1"/>
    <property type="match status" value="1"/>
</dbReference>
<dbReference type="GO" id="GO:0016620">
    <property type="term" value="F:oxidoreductase activity, acting on the aldehyde or oxo group of donors, NAD or NADP as acceptor"/>
    <property type="evidence" value="ECO:0007669"/>
    <property type="project" value="InterPro"/>
</dbReference>
<accession>A0AAV5A958</accession>
<dbReference type="AlphaFoldDB" id="A0AAV5A958"/>
<dbReference type="Proteomes" id="UP001050691">
    <property type="component" value="Unassembled WGS sequence"/>
</dbReference>
<reference evidence="6" key="1">
    <citation type="submission" date="2021-10" db="EMBL/GenBank/DDBJ databases">
        <title>De novo Genome Assembly of Clathrus columnatus (Basidiomycota, Fungi) Using Illumina and Nanopore Sequence Data.</title>
        <authorList>
            <person name="Ogiso-Tanaka E."/>
            <person name="Itagaki H."/>
            <person name="Hosoya T."/>
            <person name="Hosaka K."/>
        </authorList>
    </citation>
    <scope>NUCLEOTIDE SEQUENCE</scope>
    <source>
        <strain evidence="6">MO-923</strain>
    </source>
</reference>
<dbReference type="Gene3D" id="3.40.309.10">
    <property type="entry name" value="Aldehyde Dehydrogenase, Chain A, domain 2"/>
    <property type="match status" value="1"/>
</dbReference>
<proteinExistence type="inferred from homology"/>
<dbReference type="InterPro" id="IPR015590">
    <property type="entry name" value="Aldehyde_DH_dom"/>
</dbReference>
<evidence type="ECO:0000313" key="6">
    <source>
        <dbReference type="EMBL" id="GJJ09485.1"/>
    </source>
</evidence>
<evidence type="ECO:0000256" key="2">
    <source>
        <dbReference type="ARBA" id="ARBA00023002"/>
    </source>
</evidence>
<sequence>MSTSQTTIIPHSQLPLVTREYPSEAELSECIFRAYAAQKMWKKVPLRDRLAIAHKFADVFLSQISVISSELSQQIGRPITYCQGECKTMLKRTDYLLSIAQSSLEDQVIPDYDNSGSRRYIQRIPHGVILAITPWNYPYLVTINTVLPALVAGNTVLLKPSPQTPLAAESFAKCWVDAGLPQHVLQVLHLPPLLTEKAIQDSHVNFVIFTGSVLGGKAVDTAVANAKGFKGVALELGGKDPAYVRDDADIDFTVTELVDGLARISIRVKAVVPSRCLQRAFQRIYVHESKYEEFVQKFVDLAKTYKLGDPAVPETTLGPVISLSAASRIRKQIADAGQLFGSFFLVKSKHLTVVAGGARELISSDLFSVAKE</sequence>
<dbReference type="PANTHER" id="PTHR11699">
    <property type="entry name" value="ALDEHYDE DEHYDROGENASE-RELATED"/>
    <property type="match status" value="1"/>
</dbReference>
<keyword evidence="7" id="KW-1185">Reference proteome</keyword>
<evidence type="ECO:0000256" key="4">
    <source>
        <dbReference type="RuleBase" id="RU003345"/>
    </source>
</evidence>
<feature type="active site" evidence="3">
    <location>
        <position position="235"/>
    </location>
</feature>
<keyword evidence="2 4" id="KW-0560">Oxidoreductase</keyword>
<dbReference type="InterPro" id="IPR016163">
    <property type="entry name" value="Ald_DH_C"/>
</dbReference>
<evidence type="ECO:0000259" key="5">
    <source>
        <dbReference type="Pfam" id="PF00171"/>
    </source>
</evidence>
<evidence type="ECO:0000313" key="7">
    <source>
        <dbReference type="Proteomes" id="UP001050691"/>
    </source>
</evidence>
<protein>
    <recommendedName>
        <fullName evidence="5">Aldehyde dehydrogenase domain-containing protein</fullName>
    </recommendedName>
</protein>
<dbReference type="InterPro" id="IPR029510">
    <property type="entry name" value="Ald_DH_CS_GLU"/>
</dbReference>
<evidence type="ECO:0000256" key="3">
    <source>
        <dbReference type="PROSITE-ProRule" id="PRU10007"/>
    </source>
</evidence>
<dbReference type="Pfam" id="PF00171">
    <property type="entry name" value="Aldedh"/>
    <property type="match status" value="1"/>
</dbReference>
<gene>
    <name evidence="6" type="ORF">Clacol_003708</name>
</gene>
<comment type="similarity">
    <text evidence="1 4">Belongs to the aldehyde dehydrogenase family.</text>
</comment>
<evidence type="ECO:0000256" key="1">
    <source>
        <dbReference type="ARBA" id="ARBA00009986"/>
    </source>
</evidence>
<dbReference type="PROSITE" id="PS00687">
    <property type="entry name" value="ALDEHYDE_DEHYDR_GLU"/>
    <property type="match status" value="1"/>
</dbReference>
<dbReference type="InterPro" id="IPR016162">
    <property type="entry name" value="Ald_DH_N"/>
</dbReference>
<feature type="domain" description="Aldehyde dehydrogenase" evidence="5">
    <location>
        <begin position="6"/>
        <end position="336"/>
    </location>
</feature>
<name>A0AAV5A958_9AGAM</name>
<comment type="caution">
    <text evidence="6">The sequence shown here is derived from an EMBL/GenBank/DDBJ whole genome shotgun (WGS) entry which is preliminary data.</text>
</comment>